<dbReference type="InterPro" id="IPR000425">
    <property type="entry name" value="MIP"/>
</dbReference>
<dbReference type="Proteomes" id="UP001597417">
    <property type="component" value="Unassembled WGS sequence"/>
</dbReference>
<comment type="caution">
    <text evidence="6">The sequence shown here is derived from an EMBL/GenBank/DDBJ whole genome shotgun (WGS) entry which is preliminary data.</text>
</comment>
<evidence type="ECO:0000256" key="1">
    <source>
        <dbReference type="ARBA" id="ARBA00004141"/>
    </source>
</evidence>
<gene>
    <name evidence="6" type="ORF">ACFSXZ_00725</name>
</gene>
<organism evidence="6 7">
    <name type="scientific">Amycolatopsis pigmentata</name>
    <dbReference type="NCBI Taxonomy" id="450801"/>
    <lineage>
        <taxon>Bacteria</taxon>
        <taxon>Bacillati</taxon>
        <taxon>Actinomycetota</taxon>
        <taxon>Actinomycetes</taxon>
        <taxon>Pseudonocardiales</taxon>
        <taxon>Pseudonocardiaceae</taxon>
        <taxon>Amycolatopsis</taxon>
    </lineage>
</organism>
<keyword evidence="2 5" id="KW-0812">Transmembrane</keyword>
<dbReference type="InterPro" id="IPR023271">
    <property type="entry name" value="Aquaporin-like"/>
</dbReference>
<name>A0ABW5FLG5_9PSEU</name>
<sequence length="92" mass="9609">MSRPRRSVPRPWSPSWSGRAFQAAELTRDAGVQLLGNSLATVFGLGVLIVLFGPVSGAHFNPVVSLAAWAVGRRGPDGLPLRGMAPVSASDS</sequence>
<reference evidence="7" key="1">
    <citation type="journal article" date="2019" name="Int. J. Syst. Evol. Microbiol.">
        <title>The Global Catalogue of Microorganisms (GCM) 10K type strain sequencing project: providing services to taxonomists for standard genome sequencing and annotation.</title>
        <authorList>
            <consortium name="The Broad Institute Genomics Platform"/>
            <consortium name="The Broad Institute Genome Sequencing Center for Infectious Disease"/>
            <person name="Wu L."/>
            <person name="Ma J."/>
        </authorList>
    </citation>
    <scope>NUCLEOTIDE SEQUENCE [LARGE SCALE GENOMIC DNA]</scope>
    <source>
        <strain evidence="7">CGMCC 4.7645</strain>
    </source>
</reference>
<protein>
    <submittedName>
        <fullName evidence="6">Aquaporin</fullName>
    </submittedName>
</protein>
<dbReference type="Pfam" id="PF00230">
    <property type="entry name" value="MIP"/>
    <property type="match status" value="1"/>
</dbReference>
<evidence type="ECO:0000256" key="4">
    <source>
        <dbReference type="ARBA" id="ARBA00023136"/>
    </source>
</evidence>
<evidence type="ECO:0000256" key="5">
    <source>
        <dbReference type="SAM" id="Phobius"/>
    </source>
</evidence>
<feature type="transmembrane region" description="Helical" evidence="5">
    <location>
        <begin position="34"/>
        <end position="55"/>
    </location>
</feature>
<dbReference type="RefSeq" id="WP_378260107.1">
    <property type="nucleotide sequence ID" value="NZ_JBHUKR010000002.1"/>
</dbReference>
<evidence type="ECO:0000256" key="3">
    <source>
        <dbReference type="ARBA" id="ARBA00022989"/>
    </source>
</evidence>
<comment type="subcellular location">
    <subcellularLocation>
        <location evidence="1">Membrane</location>
        <topology evidence="1">Multi-pass membrane protein</topology>
    </subcellularLocation>
</comment>
<proteinExistence type="predicted"/>
<accession>A0ABW5FLG5</accession>
<keyword evidence="4 5" id="KW-0472">Membrane</keyword>
<dbReference type="Gene3D" id="1.20.1080.10">
    <property type="entry name" value="Glycerol uptake facilitator protein"/>
    <property type="match status" value="1"/>
</dbReference>
<evidence type="ECO:0000256" key="2">
    <source>
        <dbReference type="ARBA" id="ARBA00022692"/>
    </source>
</evidence>
<dbReference type="EMBL" id="JBHUKR010000002">
    <property type="protein sequence ID" value="MFD2414851.1"/>
    <property type="molecule type" value="Genomic_DNA"/>
</dbReference>
<evidence type="ECO:0000313" key="7">
    <source>
        <dbReference type="Proteomes" id="UP001597417"/>
    </source>
</evidence>
<evidence type="ECO:0000313" key="6">
    <source>
        <dbReference type="EMBL" id="MFD2414851.1"/>
    </source>
</evidence>
<keyword evidence="3 5" id="KW-1133">Transmembrane helix</keyword>
<dbReference type="SUPFAM" id="SSF81338">
    <property type="entry name" value="Aquaporin-like"/>
    <property type="match status" value="1"/>
</dbReference>
<keyword evidence="7" id="KW-1185">Reference proteome</keyword>